<dbReference type="UniPathway" id="UPA00588">
    <property type="reaction ID" value="UER00649"/>
</dbReference>
<reference evidence="8 9" key="1">
    <citation type="submission" date="2020-02" db="EMBL/GenBank/DDBJ databases">
        <title>Characterization of phylogenetic diversity of novel bifidobacterial species isolated in Czech ZOOs.</title>
        <authorList>
            <person name="Lugli G.A."/>
            <person name="Vera N.B."/>
            <person name="Ventura M."/>
        </authorList>
    </citation>
    <scope>NUCLEOTIDE SEQUENCE [LARGE SCALE GENOMIC DNA]</scope>
    <source>
        <strain evidence="8 9">DSM 109957</strain>
    </source>
</reference>
<comment type="catalytic activity">
    <reaction evidence="5 7">
        <text>AMP + ATP = 2 ADP</text>
        <dbReference type="Rhea" id="RHEA:12973"/>
        <dbReference type="ChEBI" id="CHEBI:30616"/>
        <dbReference type="ChEBI" id="CHEBI:456215"/>
        <dbReference type="ChEBI" id="CHEBI:456216"/>
        <dbReference type="EC" id="2.7.4.3"/>
    </reaction>
</comment>
<dbReference type="InterPro" id="IPR027417">
    <property type="entry name" value="P-loop_NTPase"/>
</dbReference>
<dbReference type="PRINTS" id="PR00094">
    <property type="entry name" value="ADENYLTKNASE"/>
</dbReference>
<feature type="binding site" evidence="5">
    <location>
        <position position="144"/>
    </location>
    <ligand>
        <name>AMP</name>
        <dbReference type="ChEBI" id="CHEBI:456215"/>
    </ligand>
</feature>
<evidence type="ECO:0000256" key="1">
    <source>
        <dbReference type="ARBA" id="ARBA00022679"/>
    </source>
</evidence>
<feature type="binding site" evidence="5">
    <location>
        <position position="36"/>
    </location>
    <ligand>
        <name>AMP</name>
        <dbReference type="ChEBI" id="CHEBI:456215"/>
    </ligand>
</feature>
<keyword evidence="1 5" id="KW-0808">Transferase</keyword>
<dbReference type="PANTHER" id="PTHR23359">
    <property type="entry name" value="NUCLEOTIDE KINASE"/>
    <property type="match status" value="1"/>
</dbReference>
<dbReference type="NCBIfam" id="NF011105">
    <property type="entry name" value="PRK14532.1"/>
    <property type="match status" value="1"/>
</dbReference>
<evidence type="ECO:0000256" key="3">
    <source>
        <dbReference type="ARBA" id="ARBA00022741"/>
    </source>
</evidence>
<feature type="region of interest" description="NMP" evidence="5">
    <location>
        <begin position="30"/>
        <end position="59"/>
    </location>
</feature>
<dbReference type="CDD" id="cd01428">
    <property type="entry name" value="ADK"/>
    <property type="match status" value="1"/>
</dbReference>
<evidence type="ECO:0000313" key="9">
    <source>
        <dbReference type="Proteomes" id="UP000532194"/>
    </source>
</evidence>
<comment type="pathway">
    <text evidence="5">Purine metabolism; AMP biosynthesis via salvage pathway; AMP from ADP: step 1/1.</text>
</comment>
<comment type="subcellular location">
    <subcellularLocation>
        <location evidence="5 7">Cytoplasm</location>
    </subcellularLocation>
</comment>
<evidence type="ECO:0000256" key="2">
    <source>
        <dbReference type="ARBA" id="ARBA00022727"/>
    </source>
</evidence>
<comment type="function">
    <text evidence="5">Catalyzes the reversible transfer of the terminal phosphate group between ATP and AMP. Plays an important role in cellular energy homeostasis and in adenine nucleotide metabolism.</text>
</comment>
<dbReference type="HAMAP" id="MF_00235">
    <property type="entry name" value="Adenylate_kinase_Adk"/>
    <property type="match status" value="1"/>
</dbReference>
<keyword evidence="2 5" id="KW-0545">Nucleotide biosynthesis</keyword>
<dbReference type="GO" id="GO:0004017">
    <property type="term" value="F:AMP kinase activity"/>
    <property type="evidence" value="ECO:0007669"/>
    <property type="project" value="UniProtKB-UniRule"/>
</dbReference>
<dbReference type="AlphaFoldDB" id="A0A7Y0HTF0"/>
<feature type="binding site" evidence="5">
    <location>
        <position position="92"/>
    </location>
    <ligand>
        <name>AMP</name>
        <dbReference type="ChEBI" id="CHEBI:456215"/>
    </ligand>
</feature>
<dbReference type="NCBIfam" id="NF011100">
    <property type="entry name" value="PRK14527.1"/>
    <property type="match status" value="1"/>
</dbReference>
<dbReference type="GO" id="GO:0044209">
    <property type="term" value="P:AMP salvage"/>
    <property type="evidence" value="ECO:0007669"/>
    <property type="project" value="UniProtKB-UniRule"/>
</dbReference>
<sequence length="195" mass="21475">MRMLMMGPQGVGKGTQAKMLAARCAIPHISTGDVFRANVSAGTELGKQIESLINAGELVPDALTDRIVADRLAQPDCANGWILDGYPRTIEQVRALDAVLEQSDQRIDVVLELRADYDELIKRIHERAQIEGRADDNPEAVAKRLQTYDKETAPLLDIYRDRGFVVAVDSEDVIEDTQASIVKHLQQCGLPGVKI</sequence>
<feature type="binding site" evidence="5">
    <location>
        <position position="133"/>
    </location>
    <ligand>
        <name>AMP</name>
        <dbReference type="ChEBI" id="CHEBI:456215"/>
    </ligand>
</feature>
<dbReference type="SUPFAM" id="SSF52540">
    <property type="entry name" value="P-loop containing nucleoside triphosphate hydrolases"/>
    <property type="match status" value="1"/>
</dbReference>
<feature type="binding site" evidence="5">
    <location>
        <begin position="85"/>
        <end position="88"/>
    </location>
    <ligand>
        <name>AMP</name>
        <dbReference type="ChEBI" id="CHEBI:456215"/>
    </ligand>
</feature>
<comment type="caution">
    <text evidence="5">Lacks conserved residue(s) required for the propagation of feature annotation.</text>
</comment>
<feature type="binding site" evidence="5">
    <location>
        <begin position="10"/>
        <end position="15"/>
    </location>
    <ligand>
        <name>ATP</name>
        <dbReference type="ChEBI" id="CHEBI:30616"/>
    </ligand>
</feature>
<dbReference type="Pfam" id="PF00406">
    <property type="entry name" value="ADK"/>
    <property type="match status" value="1"/>
</dbReference>
<accession>A0A7Y0HTF0</accession>
<keyword evidence="3 5" id="KW-0547">Nucleotide-binding</keyword>
<feature type="binding site" evidence="5">
    <location>
        <position position="172"/>
    </location>
    <ligand>
        <name>ATP</name>
        <dbReference type="ChEBI" id="CHEBI:30616"/>
    </ligand>
</feature>
<proteinExistence type="inferred from homology"/>
<gene>
    <name evidence="5" type="primary">adk</name>
    <name evidence="8" type="ORF">G1C95_1705</name>
</gene>
<dbReference type="InterPro" id="IPR000850">
    <property type="entry name" value="Adenylat/UMP-CMP_kin"/>
</dbReference>
<evidence type="ECO:0000256" key="6">
    <source>
        <dbReference type="RuleBase" id="RU003330"/>
    </source>
</evidence>
<dbReference type="EC" id="2.7.4.3" evidence="5 7"/>
<dbReference type="GO" id="GO:0005524">
    <property type="term" value="F:ATP binding"/>
    <property type="evidence" value="ECO:0007669"/>
    <property type="project" value="UniProtKB-UniRule"/>
</dbReference>
<dbReference type="InterPro" id="IPR033690">
    <property type="entry name" value="Adenylat_kinase_CS"/>
</dbReference>
<evidence type="ECO:0000256" key="4">
    <source>
        <dbReference type="ARBA" id="ARBA00022777"/>
    </source>
</evidence>
<organism evidence="8 9">
    <name type="scientific">Bifidobacterium oedipodis</name>
    <dbReference type="NCBI Taxonomy" id="2675322"/>
    <lineage>
        <taxon>Bacteria</taxon>
        <taxon>Bacillati</taxon>
        <taxon>Actinomycetota</taxon>
        <taxon>Actinomycetes</taxon>
        <taxon>Bifidobacteriales</taxon>
        <taxon>Bifidobacteriaceae</taxon>
        <taxon>Bifidobacterium</taxon>
    </lineage>
</organism>
<feature type="binding site" evidence="5">
    <location>
        <position position="127"/>
    </location>
    <ligand>
        <name>ATP</name>
        <dbReference type="ChEBI" id="CHEBI:30616"/>
    </ligand>
</feature>
<feature type="binding site" evidence="5">
    <location>
        <position position="31"/>
    </location>
    <ligand>
        <name>AMP</name>
        <dbReference type="ChEBI" id="CHEBI:456215"/>
    </ligand>
</feature>
<comment type="similarity">
    <text evidence="5 6">Belongs to the adenylate kinase family.</text>
</comment>
<dbReference type="Proteomes" id="UP000532194">
    <property type="component" value="Unassembled WGS sequence"/>
</dbReference>
<dbReference type="NCBIfam" id="NF011104">
    <property type="entry name" value="PRK14531.1"/>
    <property type="match status" value="1"/>
</dbReference>
<dbReference type="EMBL" id="JAAIII010000005">
    <property type="protein sequence ID" value="NMM94518.1"/>
    <property type="molecule type" value="Genomic_DNA"/>
</dbReference>
<dbReference type="GO" id="GO:0005737">
    <property type="term" value="C:cytoplasm"/>
    <property type="evidence" value="ECO:0007669"/>
    <property type="project" value="UniProtKB-SubCell"/>
</dbReference>
<dbReference type="RefSeq" id="WP_169172552.1">
    <property type="nucleotide sequence ID" value="NZ_JAAIII010000005.1"/>
</dbReference>
<keyword evidence="5 7" id="KW-0067">ATP-binding</keyword>
<dbReference type="Gene3D" id="3.40.50.300">
    <property type="entry name" value="P-loop containing nucleotide triphosphate hydrolases"/>
    <property type="match status" value="1"/>
</dbReference>
<comment type="domain">
    <text evidence="5">Consists of three domains, a large central CORE domain and two small peripheral domains, NMPbind and LID, which undergo movements during catalysis. The LID domain closes over the site of phosphoryl transfer upon ATP binding. Assembling and dissambling the active center during each catalytic cycle provides an effective means to prevent ATP hydrolysis.</text>
</comment>
<keyword evidence="9" id="KW-1185">Reference proteome</keyword>
<dbReference type="PROSITE" id="PS00113">
    <property type="entry name" value="ADENYLATE_KINASE"/>
    <property type="match status" value="1"/>
</dbReference>
<evidence type="ECO:0000256" key="7">
    <source>
        <dbReference type="RuleBase" id="RU003331"/>
    </source>
</evidence>
<evidence type="ECO:0000256" key="5">
    <source>
        <dbReference type="HAMAP-Rule" id="MF_00235"/>
    </source>
</evidence>
<comment type="subunit">
    <text evidence="5 7">Monomer.</text>
</comment>
<keyword evidence="5" id="KW-0963">Cytoplasm</keyword>
<keyword evidence="4 5" id="KW-0418">Kinase</keyword>
<dbReference type="NCBIfam" id="NF001381">
    <property type="entry name" value="PRK00279.1-3"/>
    <property type="match status" value="1"/>
</dbReference>
<protein>
    <recommendedName>
        <fullName evidence="5 7">Adenylate kinase</fullName>
        <shortName evidence="5">AK</shortName>
        <ecNumber evidence="5 7">2.7.4.3</ecNumber>
    </recommendedName>
    <alternativeName>
        <fullName evidence="5">ATP-AMP transphosphorylase</fullName>
    </alternativeName>
    <alternativeName>
        <fullName evidence="5">ATP:AMP phosphotransferase</fullName>
    </alternativeName>
    <alternativeName>
        <fullName evidence="5">Adenylate monophosphate kinase</fullName>
    </alternativeName>
</protein>
<evidence type="ECO:0000313" key="8">
    <source>
        <dbReference type="EMBL" id="NMM94518.1"/>
    </source>
</evidence>
<feature type="binding site" evidence="5">
    <location>
        <begin position="57"/>
        <end position="59"/>
    </location>
    <ligand>
        <name>AMP</name>
        <dbReference type="ChEBI" id="CHEBI:456215"/>
    </ligand>
</feature>
<comment type="caution">
    <text evidence="8">The sequence shown here is derived from an EMBL/GenBank/DDBJ whole genome shotgun (WGS) entry which is preliminary data.</text>
</comment>
<name>A0A7Y0HTF0_9BIFI</name>